<dbReference type="RefSeq" id="YP_009552662.1">
    <property type="nucleotide sequence ID" value="NC_040621.1"/>
</dbReference>
<accession>A0A2H4UZV9</accession>
<organism evidence="1 2">
    <name type="scientific">Operophtera brumata nucleopolyhedrovirus</name>
    <dbReference type="NCBI Taxonomy" id="1046267"/>
    <lineage>
        <taxon>Viruses</taxon>
        <taxon>Viruses incertae sedis</taxon>
        <taxon>Naldaviricetes</taxon>
        <taxon>Lefavirales</taxon>
        <taxon>Baculoviridae</taxon>
        <taxon>Alphabaculovirus</taxon>
        <taxon>Alphabaculovirus opbrumatae</taxon>
    </lineage>
</organism>
<dbReference type="KEGG" id="vg:41699996"/>
<reference evidence="1 2" key="1">
    <citation type="journal article" date="2017" name="Viruses">
        <title>The Operophtera brumata Nucleopolyhedrovirus (OpbuNPV) Represents an Early, Divergent Lineage within Genus Alphabaculovirus.</title>
        <authorList>
            <person name="Harrison R.L."/>
            <person name="Rowley D.L."/>
            <person name="Mowery J.D."/>
            <person name="Bauchan G.R."/>
            <person name="Burand J.P."/>
        </authorList>
    </citation>
    <scope>NUCLEOTIDE SEQUENCE [LARGE SCALE GENOMIC DNA]</scope>
    <source>
        <strain evidence="1">OpbuNPV-MA</strain>
    </source>
</reference>
<evidence type="ECO:0000313" key="2">
    <source>
        <dbReference type="Proteomes" id="UP000290445"/>
    </source>
</evidence>
<keyword evidence="2" id="KW-1185">Reference proteome</keyword>
<sequence>MMRLRDNRKPKDFYWEEKCDVARGTALSKIKISKLYGIKDERFNVLRKRNFAKRQCCHDDLYKMKQRVNTIIDYGMRTNIGLLYSAMEGMTPVMNRRTCACCNFYSCALKCFGSPTGIYFYCINRVVQNIHMCRLKYVRLLNLFNVDRFKKFSLDEPQFVIENIKIVSKKMLDINDDEKIVITPSTAMYSLYLTRIFINILIWNYLDEAHMMQLSQFFIDTNCKYGMYVMSNFNENMQTYKRNDIYRRERSRFLCREKHVSQYQDVMYATVVKTYNALIITSKRHYAWNRSRIVKLRKNVYQTIDINN</sequence>
<evidence type="ECO:0000313" key="1">
    <source>
        <dbReference type="EMBL" id="AUA60333.1"/>
    </source>
</evidence>
<dbReference type="EMBL" id="MF614691">
    <property type="protein sequence ID" value="AUA60333.1"/>
    <property type="molecule type" value="Genomic_DNA"/>
</dbReference>
<protein>
    <submittedName>
        <fullName evidence="1">ORF102 protein</fullName>
    </submittedName>
</protein>
<proteinExistence type="predicted"/>
<dbReference type="Proteomes" id="UP000290445">
    <property type="component" value="Segment"/>
</dbReference>
<dbReference type="GeneID" id="41699996"/>
<name>A0A2H4UZV9_9ABAC</name>